<proteinExistence type="predicted"/>
<comment type="caution">
    <text evidence="1">The sequence shown here is derived from an EMBL/GenBank/DDBJ whole genome shotgun (WGS) entry which is preliminary data.</text>
</comment>
<evidence type="ECO:0000313" key="1">
    <source>
        <dbReference type="EMBL" id="EMZ21212.1"/>
    </source>
</evidence>
<accession>N1ZVZ8</accession>
<dbReference type="OrthoDB" id="1739831at2"/>
<dbReference type="AlphaFoldDB" id="N1ZVZ8"/>
<reference evidence="1 2" key="1">
    <citation type="journal article" date="2014" name="Genome Announc.">
        <title>Draft genome sequences of the altered schaedler flora, a defined bacterial community from gnotobiotic mice.</title>
        <authorList>
            <person name="Wannemuehler M.J."/>
            <person name="Overstreet A.M."/>
            <person name="Ward D.V."/>
            <person name="Phillips G.J."/>
        </authorList>
    </citation>
    <scope>NUCLEOTIDE SEQUENCE [LARGE SCALE GENOMIC DNA]</scope>
    <source>
        <strain evidence="1 2">ASF492</strain>
    </source>
</reference>
<gene>
    <name evidence="1" type="ORF">C823_04785</name>
</gene>
<keyword evidence="2" id="KW-1185">Reference proteome</keyword>
<protein>
    <submittedName>
        <fullName evidence="1">Uncharacterized protein</fullName>
    </submittedName>
</protein>
<sequence length="108" mass="12361">MKISIDEIKKEPLKKERLAYNGRTGNRIDVEVHLSPLRAMYKVGKEGDKDVNLFSDLDSAVEKFNLLEEGCLSLNNNKHKAYHCKLCGSYIKEDNLSVCDKCASEYQY</sequence>
<evidence type="ECO:0000313" key="2">
    <source>
        <dbReference type="Proteomes" id="UP000012589"/>
    </source>
</evidence>
<organism evidence="1 2">
    <name type="scientific">Eubacterium plexicaudatum ASF492</name>
    <dbReference type="NCBI Taxonomy" id="1235802"/>
    <lineage>
        <taxon>Bacteria</taxon>
        <taxon>Bacillati</taxon>
        <taxon>Bacillota</taxon>
        <taxon>Clostridia</taxon>
        <taxon>Eubacteriales</taxon>
        <taxon>Eubacteriaceae</taxon>
        <taxon>Eubacterium</taxon>
    </lineage>
</organism>
<dbReference type="Proteomes" id="UP000012589">
    <property type="component" value="Unassembled WGS sequence"/>
</dbReference>
<dbReference type="EMBL" id="AQFT01000136">
    <property type="protein sequence ID" value="EMZ21212.1"/>
    <property type="molecule type" value="Genomic_DNA"/>
</dbReference>
<name>N1ZVZ8_9FIRM</name>
<dbReference type="STRING" id="1235802.C823_04785"/>
<dbReference type="HOGENOM" id="CLU_2193052_0_0_9"/>